<evidence type="ECO:0000256" key="5">
    <source>
        <dbReference type="ARBA" id="ARBA00022729"/>
    </source>
</evidence>
<evidence type="ECO:0000313" key="14">
    <source>
        <dbReference type="Proteomes" id="UP001501706"/>
    </source>
</evidence>
<evidence type="ECO:0000256" key="2">
    <source>
        <dbReference type="ARBA" id="ARBA00022475"/>
    </source>
</evidence>
<evidence type="ECO:0000256" key="7">
    <source>
        <dbReference type="ARBA" id="ARBA00023004"/>
    </source>
</evidence>
<evidence type="ECO:0000256" key="9">
    <source>
        <dbReference type="PROSITE-ProRule" id="PRU00433"/>
    </source>
</evidence>
<dbReference type="PANTHER" id="PTHR35008:SF8">
    <property type="entry name" value="ALCOHOL DEHYDROGENASE CYTOCHROME C SUBUNIT"/>
    <property type="match status" value="1"/>
</dbReference>
<evidence type="ECO:0000256" key="1">
    <source>
        <dbReference type="ARBA" id="ARBA00004236"/>
    </source>
</evidence>
<dbReference type="EMBL" id="BAAAEN010000012">
    <property type="protein sequence ID" value="GAA0512840.1"/>
    <property type="molecule type" value="Genomic_DNA"/>
</dbReference>
<keyword evidence="2" id="KW-1003">Cell membrane</keyword>
<feature type="transmembrane region" description="Helical" evidence="10">
    <location>
        <begin position="448"/>
        <end position="468"/>
    </location>
</feature>
<evidence type="ECO:0000259" key="12">
    <source>
        <dbReference type="PROSITE" id="PS51007"/>
    </source>
</evidence>
<dbReference type="Pfam" id="PF00034">
    <property type="entry name" value="Cytochrom_C"/>
    <property type="match status" value="3"/>
</dbReference>
<feature type="chain" id="PRO_5047316481" evidence="11">
    <location>
        <begin position="23"/>
        <end position="479"/>
    </location>
</feature>
<comment type="subcellular location">
    <subcellularLocation>
        <location evidence="1">Cell membrane</location>
    </subcellularLocation>
</comment>
<dbReference type="Gene3D" id="1.10.760.10">
    <property type="entry name" value="Cytochrome c-like domain"/>
    <property type="match status" value="3"/>
</dbReference>
<dbReference type="PANTHER" id="PTHR35008">
    <property type="entry name" value="BLL4482 PROTEIN-RELATED"/>
    <property type="match status" value="1"/>
</dbReference>
<keyword evidence="6" id="KW-0677">Repeat</keyword>
<keyword evidence="4 9" id="KW-0479">Metal-binding</keyword>
<dbReference type="InterPro" id="IPR051459">
    <property type="entry name" value="Cytochrome_c-type_DH"/>
</dbReference>
<organism evidence="13 14">
    <name type="scientific">Pigmentiphaga daeguensis</name>
    <dbReference type="NCBI Taxonomy" id="414049"/>
    <lineage>
        <taxon>Bacteria</taxon>
        <taxon>Pseudomonadati</taxon>
        <taxon>Pseudomonadota</taxon>
        <taxon>Betaproteobacteria</taxon>
        <taxon>Burkholderiales</taxon>
        <taxon>Alcaligenaceae</taxon>
        <taxon>Pigmentiphaga</taxon>
    </lineage>
</organism>
<evidence type="ECO:0000256" key="10">
    <source>
        <dbReference type="SAM" id="Phobius"/>
    </source>
</evidence>
<dbReference type="PIRSF" id="PIRSF000018">
    <property type="entry name" value="Mb_ADH_cyt_c"/>
    <property type="match status" value="1"/>
</dbReference>
<keyword evidence="10" id="KW-0812">Transmembrane</keyword>
<evidence type="ECO:0000256" key="8">
    <source>
        <dbReference type="ARBA" id="ARBA00023136"/>
    </source>
</evidence>
<evidence type="ECO:0000256" key="11">
    <source>
        <dbReference type="SAM" id="SignalP"/>
    </source>
</evidence>
<keyword evidence="7 9" id="KW-0408">Iron</keyword>
<evidence type="ECO:0000256" key="4">
    <source>
        <dbReference type="ARBA" id="ARBA00022723"/>
    </source>
</evidence>
<keyword evidence="5 11" id="KW-0732">Signal</keyword>
<dbReference type="InterPro" id="IPR036909">
    <property type="entry name" value="Cyt_c-like_dom_sf"/>
</dbReference>
<reference evidence="13 14" key="1">
    <citation type="journal article" date="2019" name="Int. J. Syst. Evol. Microbiol.">
        <title>The Global Catalogue of Microorganisms (GCM) 10K type strain sequencing project: providing services to taxonomists for standard genome sequencing and annotation.</title>
        <authorList>
            <consortium name="The Broad Institute Genomics Platform"/>
            <consortium name="The Broad Institute Genome Sequencing Center for Infectious Disease"/>
            <person name="Wu L."/>
            <person name="Ma J."/>
        </authorList>
    </citation>
    <scope>NUCLEOTIDE SEQUENCE [LARGE SCALE GENOMIC DNA]</scope>
    <source>
        <strain evidence="13 14">JCM 14330</strain>
    </source>
</reference>
<protein>
    <submittedName>
        <fullName evidence="13">Cytochrome c</fullName>
    </submittedName>
</protein>
<comment type="caution">
    <text evidence="13">The sequence shown here is derived from an EMBL/GenBank/DDBJ whole genome shotgun (WGS) entry which is preliminary data.</text>
</comment>
<dbReference type="SUPFAM" id="SSF46626">
    <property type="entry name" value="Cytochrome c"/>
    <property type="match status" value="3"/>
</dbReference>
<dbReference type="PROSITE" id="PS51007">
    <property type="entry name" value="CYTC"/>
    <property type="match status" value="3"/>
</dbReference>
<evidence type="ECO:0000313" key="13">
    <source>
        <dbReference type="EMBL" id="GAA0512840.1"/>
    </source>
</evidence>
<feature type="signal peptide" evidence="11">
    <location>
        <begin position="1"/>
        <end position="22"/>
    </location>
</feature>
<feature type="domain" description="Cytochrome c" evidence="12">
    <location>
        <begin position="182"/>
        <end position="290"/>
    </location>
</feature>
<keyword evidence="8 10" id="KW-0472">Membrane</keyword>
<dbReference type="RefSeq" id="WP_343927843.1">
    <property type="nucleotide sequence ID" value="NZ_BAAAEN010000012.1"/>
</dbReference>
<feature type="domain" description="Cytochrome c" evidence="12">
    <location>
        <begin position="325"/>
        <end position="418"/>
    </location>
</feature>
<keyword evidence="10" id="KW-1133">Transmembrane helix</keyword>
<sequence length="479" mass="50886">MRSARRATAIAALVLGMPAAVAAQPAPAPGAPADAALIERGRYLAVAADCTACHTAKGGKPYAGGYSVESPLGTIYATNITPSKTAGIGNYTEAQFARALRQGIRADGAHLYPAMPYTAYTAISDEDVHALYLYFMQGVEPVDTEVARTRLPFPFNLRLSMAAWNLLFLKDERFQPDAGASEEVNRGAYLANALAHCSTCHTPRNALMAERESRFLAGSGLGAWYAPNITPHASGIGGWSDEDLVRYLRTGHAAGKGQAAGPMAEAVENSFQHLRPEDLQAMVAYLRTVRPVADEGAPARPAYAQGRAFSSEAELRGTHGPNERDSLKTGAALYSAHCASCHQADGSGSANQRYPSLFHNTATGGPNPANLVAVMLYGVERDAGGEHALMPRFDGQSYVSALSDEQIAAISNYVLAQYGNGASRVSGRDVAIARQGGPRPLLAKVQPFIVWTLIGVAILVVVLAALLLTRRRRRRSTIP</sequence>
<name>A0ABN1C6K4_9BURK</name>
<evidence type="ECO:0000256" key="3">
    <source>
        <dbReference type="ARBA" id="ARBA00022617"/>
    </source>
</evidence>
<dbReference type="InterPro" id="IPR009056">
    <property type="entry name" value="Cyt_c-like_dom"/>
</dbReference>
<keyword evidence="3 9" id="KW-0349">Heme</keyword>
<proteinExistence type="predicted"/>
<dbReference type="Proteomes" id="UP001501706">
    <property type="component" value="Unassembled WGS sequence"/>
</dbReference>
<keyword evidence="14" id="KW-1185">Reference proteome</keyword>
<feature type="domain" description="Cytochrome c" evidence="12">
    <location>
        <begin position="36"/>
        <end position="139"/>
    </location>
</feature>
<gene>
    <name evidence="13" type="ORF">GCM10009097_32790</name>
</gene>
<evidence type="ECO:0000256" key="6">
    <source>
        <dbReference type="ARBA" id="ARBA00022737"/>
    </source>
</evidence>
<dbReference type="InterPro" id="IPR014353">
    <property type="entry name" value="Membr-bd_ADH_cyt_c"/>
</dbReference>
<accession>A0ABN1C6K4</accession>